<keyword evidence="1" id="KW-1133">Transmembrane helix</keyword>
<protein>
    <submittedName>
        <fullName evidence="2">Uncharacterized protein</fullName>
    </submittedName>
</protein>
<keyword evidence="1" id="KW-0812">Transmembrane</keyword>
<organism evidence="2">
    <name type="scientific">marine sediment metagenome</name>
    <dbReference type="NCBI Taxonomy" id="412755"/>
    <lineage>
        <taxon>unclassified sequences</taxon>
        <taxon>metagenomes</taxon>
        <taxon>ecological metagenomes</taxon>
    </lineage>
</organism>
<evidence type="ECO:0000256" key="1">
    <source>
        <dbReference type="SAM" id="Phobius"/>
    </source>
</evidence>
<comment type="caution">
    <text evidence="2">The sequence shown here is derived from an EMBL/GenBank/DDBJ whole genome shotgun (WGS) entry which is preliminary data.</text>
</comment>
<gene>
    <name evidence="2" type="ORF">S01H4_29945</name>
</gene>
<dbReference type="AlphaFoldDB" id="X1BSY2"/>
<name>X1BSY2_9ZZZZ</name>
<accession>X1BSY2</accession>
<sequence>EKLKKLNQKWSLDDLGYPNELITEVCELLKNLDMNYEKLIGTLQQKVINTRNNEKRHAYWGFTNYLIECYFLFYSYLL</sequence>
<feature type="transmembrane region" description="Helical" evidence="1">
    <location>
        <begin position="58"/>
        <end position="77"/>
    </location>
</feature>
<reference evidence="2" key="1">
    <citation type="journal article" date="2014" name="Front. Microbiol.">
        <title>High frequency of phylogenetically diverse reductive dehalogenase-homologous genes in deep subseafloor sedimentary metagenomes.</title>
        <authorList>
            <person name="Kawai M."/>
            <person name="Futagami T."/>
            <person name="Toyoda A."/>
            <person name="Takaki Y."/>
            <person name="Nishi S."/>
            <person name="Hori S."/>
            <person name="Arai W."/>
            <person name="Tsubouchi T."/>
            <person name="Morono Y."/>
            <person name="Uchiyama I."/>
            <person name="Ito T."/>
            <person name="Fujiyama A."/>
            <person name="Inagaki F."/>
            <person name="Takami H."/>
        </authorList>
    </citation>
    <scope>NUCLEOTIDE SEQUENCE</scope>
    <source>
        <strain evidence="2">Expedition CK06-06</strain>
    </source>
</reference>
<feature type="non-terminal residue" evidence="2">
    <location>
        <position position="1"/>
    </location>
</feature>
<keyword evidence="1" id="KW-0472">Membrane</keyword>
<evidence type="ECO:0000313" key="2">
    <source>
        <dbReference type="EMBL" id="GAG84252.1"/>
    </source>
</evidence>
<dbReference type="EMBL" id="BART01015424">
    <property type="protein sequence ID" value="GAG84252.1"/>
    <property type="molecule type" value="Genomic_DNA"/>
</dbReference>
<proteinExistence type="predicted"/>